<name>A0ABR4BDR3_9LECA</name>
<evidence type="ECO:0000313" key="2">
    <source>
        <dbReference type="EMBL" id="KAL2055987.1"/>
    </source>
</evidence>
<evidence type="ECO:0000313" key="3">
    <source>
        <dbReference type="Proteomes" id="UP001590951"/>
    </source>
</evidence>
<proteinExistence type="predicted"/>
<dbReference type="Proteomes" id="UP001590951">
    <property type="component" value="Unassembled WGS sequence"/>
</dbReference>
<dbReference type="InterPro" id="IPR023296">
    <property type="entry name" value="Glyco_hydro_beta-prop_sf"/>
</dbReference>
<organism evidence="2 3">
    <name type="scientific">Lepraria finkii</name>
    <dbReference type="NCBI Taxonomy" id="1340010"/>
    <lineage>
        <taxon>Eukaryota</taxon>
        <taxon>Fungi</taxon>
        <taxon>Dikarya</taxon>
        <taxon>Ascomycota</taxon>
        <taxon>Pezizomycotina</taxon>
        <taxon>Lecanoromycetes</taxon>
        <taxon>OSLEUM clade</taxon>
        <taxon>Lecanoromycetidae</taxon>
        <taxon>Lecanorales</taxon>
        <taxon>Lecanorineae</taxon>
        <taxon>Stereocaulaceae</taxon>
        <taxon>Lepraria</taxon>
    </lineage>
</organism>
<sequence>MFYFPFMLAGLLTLVTSSTYSSHIRAQGVDPHMVYYGGQYYLLNSQIDGHIQMVRATTLDLIKDGETRNFGQDSTPSRCCGYWAPEQHQINGT</sequence>
<accession>A0ABR4BDR3</accession>
<dbReference type="EMBL" id="JBHFEH010000009">
    <property type="protein sequence ID" value="KAL2055987.1"/>
    <property type="molecule type" value="Genomic_DNA"/>
</dbReference>
<keyword evidence="3" id="KW-1185">Reference proteome</keyword>
<feature type="signal peptide" evidence="1">
    <location>
        <begin position="1"/>
        <end position="17"/>
    </location>
</feature>
<comment type="caution">
    <text evidence="2">The sequence shown here is derived from an EMBL/GenBank/DDBJ whole genome shotgun (WGS) entry which is preliminary data.</text>
</comment>
<gene>
    <name evidence="2" type="ORF">ABVK25_003629</name>
</gene>
<dbReference type="Gene3D" id="2.115.10.20">
    <property type="entry name" value="Glycosyl hydrolase domain, family 43"/>
    <property type="match status" value="1"/>
</dbReference>
<reference evidence="2 3" key="1">
    <citation type="submission" date="2024-09" db="EMBL/GenBank/DDBJ databases">
        <title>Rethinking Asexuality: The Enigmatic Case of Functional Sexual Genes in Lepraria (Stereocaulaceae).</title>
        <authorList>
            <person name="Doellman M."/>
            <person name="Sun Y."/>
            <person name="Barcenas-Pena A."/>
            <person name="Lumbsch H.T."/>
            <person name="Grewe F."/>
        </authorList>
    </citation>
    <scope>NUCLEOTIDE SEQUENCE [LARGE SCALE GENOMIC DNA]</scope>
    <source>
        <strain evidence="2 3">Grewe 0041</strain>
    </source>
</reference>
<evidence type="ECO:0000256" key="1">
    <source>
        <dbReference type="SAM" id="SignalP"/>
    </source>
</evidence>
<feature type="chain" id="PRO_5045991334" evidence="1">
    <location>
        <begin position="18"/>
        <end position="93"/>
    </location>
</feature>
<keyword evidence="1" id="KW-0732">Signal</keyword>
<protein>
    <submittedName>
        <fullName evidence="2">Uncharacterized protein</fullName>
    </submittedName>
</protein>
<dbReference type="SUPFAM" id="SSF75005">
    <property type="entry name" value="Arabinanase/levansucrase/invertase"/>
    <property type="match status" value="1"/>
</dbReference>